<feature type="transmembrane region" description="Helical" evidence="1">
    <location>
        <begin position="164"/>
        <end position="183"/>
    </location>
</feature>
<keyword evidence="1" id="KW-1133">Transmembrane helix</keyword>
<feature type="transmembrane region" description="Helical" evidence="1">
    <location>
        <begin position="63"/>
        <end position="85"/>
    </location>
</feature>
<feature type="transmembrane region" description="Helical" evidence="1">
    <location>
        <begin position="92"/>
        <end position="109"/>
    </location>
</feature>
<feature type="transmembrane region" description="Helical" evidence="1">
    <location>
        <begin position="129"/>
        <end position="152"/>
    </location>
</feature>
<evidence type="ECO:0000313" key="3">
    <source>
        <dbReference type="Proteomes" id="UP000179129"/>
    </source>
</evidence>
<dbReference type="AlphaFoldDB" id="A0A1F5YYH5"/>
<reference evidence="2 3" key="1">
    <citation type="journal article" date="2016" name="Nat. Commun.">
        <title>Thousands of microbial genomes shed light on interconnected biogeochemical processes in an aquifer system.</title>
        <authorList>
            <person name="Anantharaman K."/>
            <person name="Brown C.T."/>
            <person name="Hug L.A."/>
            <person name="Sharon I."/>
            <person name="Castelle C.J."/>
            <person name="Probst A.J."/>
            <person name="Thomas B.C."/>
            <person name="Singh A."/>
            <person name="Wilkins M.J."/>
            <person name="Karaoz U."/>
            <person name="Brodie E.L."/>
            <person name="Williams K.H."/>
            <person name="Hubbard S.S."/>
            <person name="Banfield J.F."/>
        </authorList>
    </citation>
    <scope>NUCLEOTIDE SEQUENCE [LARGE SCALE GENOMIC DNA]</scope>
</reference>
<dbReference type="STRING" id="1817867.A3F83_02930"/>
<keyword evidence="1" id="KW-0472">Membrane</keyword>
<evidence type="ECO:0000256" key="1">
    <source>
        <dbReference type="SAM" id="Phobius"/>
    </source>
</evidence>
<name>A0A1F5YYH5_9BACT</name>
<comment type="caution">
    <text evidence="2">The sequence shown here is derived from an EMBL/GenBank/DDBJ whole genome shotgun (WGS) entry which is preliminary data.</text>
</comment>
<keyword evidence="1" id="KW-0812">Transmembrane</keyword>
<dbReference type="Proteomes" id="UP000179129">
    <property type="component" value="Unassembled WGS sequence"/>
</dbReference>
<accession>A0A1F5YYH5</accession>
<evidence type="ECO:0000313" key="2">
    <source>
        <dbReference type="EMBL" id="OGG05143.1"/>
    </source>
</evidence>
<protein>
    <submittedName>
        <fullName evidence="2">Uncharacterized protein</fullName>
    </submittedName>
</protein>
<dbReference type="EMBL" id="MFIX01000087">
    <property type="protein sequence ID" value="OGG05143.1"/>
    <property type="molecule type" value="Genomic_DNA"/>
</dbReference>
<gene>
    <name evidence="2" type="ORF">A3F83_02930</name>
</gene>
<sequence>MFTGHFAVGFAAKKAAPKTALPALLAAALFLDILWPPLVLIGIEHVRIAPGFTAVSPLDLYDYPYSHSLVGALVWSAAFGLVYFIMRRYSRGAWVLGLTVFSHWVLDFISHSPDMPLAPGIEGKYGLGLWNSVAGTAAVEMSLFLVGVALYFSATTALDRKGKFGLWAMAGLLFVLQLVSYSGSPPPSVSAMAWVGILMTVIFVIWAWWVDKHRESR</sequence>
<feature type="transmembrane region" description="Helical" evidence="1">
    <location>
        <begin position="189"/>
        <end position="210"/>
    </location>
</feature>
<proteinExistence type="predicted"/>
<organism evidence="2 3">
    <name type="scientific">Candidatus Glassbacteria bacterium RIFCSPLOWO2_12_FULL_58_11</name>
    <dbReference type="NCBI Taxonomy" id="1817867"/>
    <lineage>
        <taxon>Bacteria</taxon>
        <taxon>Candidatus Glassiibacteriota</taxon>
    </lineage>
</organism>
<feature type="transmembrane region" description="Helical" evidence="1">
    <location>
        <begin position="21"/>
        <end position="43"/>
    </location>
</feature>